<feature type="compositionally biased region" description="Polar residues" evidence="1">
    <location>
        <begin position="640"/>
        <end position="649"/>
    </location>
</feature>
<proteinExistence type="predicted"/>
<dbReference type="Proteomes" id="UP000827284">
    <property type="component" value="Unassembled WGS sequence"/>
</dbReference>
<organism evidence="2 3">
    <name type="scientific">Entomortierella parvispora</name>
    <dbReference type="NCBI Taxonomy" id="205924"/>
    <lineage>
        <taxon>Eukaryota</taxon>
        <taxon>Fungi</taxon>
        <taxon>Fungi incertae sedis</taxon>
        <taxon>Mucoromycota</taxon>
        <taxon>Mortierellomycotina</taxon>
        <taxon>Mortierellomycetes</taxon>
        <taxon>Mortierellales</taxon>
        <taxon>Mortierellaceae</taxon>
        <taxon>Entomortierella</taxon>
    </lineage>
</organism>
<feature type="compositionally biased region" description="Low complexity" evidence="1">
    <location>
        <begin position="528"/>
        <end position="545"/>
    </location>
</feature>
<feature type="region of interest" description="Disordered" evidence="1">
    <location>
        <begin position="315"/>
        <end position="336"/>
    </location>
</feature>
<name>A0A9P3LZF0_9FUNG</name>
<gene>
    <name evidence="2" type="ORF">EMPS_08462</name>
</gene>
<keyword evidence="3" id="KW-1185">Reference proteome</keyword>
<accession>A0A9P3LZF0</accession>
<feature type="region of interest" description="Disordered" evidence="1">
    <location>
        <begin position="908"/>
        <end position="935"/>
    </location>
</feature>
<comment type="caution">
    <text evidence="2">The sequence shown here is derived from an EMBL/GenBank/DDBJ whole genome shotgun (WGS) entry which is preliminary data.</text>
</comment>
<evidence type="ECO:0000313" key="3">
    <source>
        <dbReference type="Proteomes" id="UP000827284"/>
    </source>
</evidence>
<evidence type="ECO:0000313" key="2">
    <source>
        <dbReference type="EMBL" id="GJJ76103.1"/>
    </source>
</evidence>
<protein>
    <submittedName>
        <fullName evidence="2">Uncharacterized protein</fullName>
    </submittedName>
</protein>
<feature type="region of interest" description="Disordered" evidence="1">
    <location>
        <begin position="584"/>
        <end position="655"/>
    </location>
</feature>
<reference evidence="2" key="1">
    <citation type="submission" date="2021-11" db="EMBL/GenBank/DDBJ databases">
        <authorList>
            <person name="Herlambang A."/>
            <person name="Guo Y."/>
            <person name="Takashima Y."/>
            <person name="Nishizawa T."/>
        </authorList>
    </citation>
    <scope>NUCLEOTIDE SEQUENCE</scope>
    <source>
        <strain evidence="2">E1425</strain>
    </source>
</reference>
<feature type="region of interest" description="Disordered" evidence="1">
    <location>
        <begin position="411"/>
        <end position="472"/>
    </location>
</feature>
<feature type="compositionally biased region" description="Polar residues" evidence="1">
    <location>
        <begin position="547"/>
        <end position="567"/>
    </location>
</feature>
<feature type="compositionally biased region" description="Low complexity" evidence="1">
    <location>
        <begin position="916"/>
        <end position="935"/>
    </location>
</feature>
<dbReference type="EMBL" id="BQFW01000012">
    <property type="protein sequence ID" value="GJJ76103.1"/>
    <property type="molecule type" value="Genomic_DNA"/>
</dbReference>
<dbReference type="AlphaFoldDB" id="A0A9P3LZF0"/>
<evidence type="ECO:0000256" key="1">
    <source>
        <dbReference type="SAM" id="MobiDB-lite"/>
    </source>
</evidence>
<reference evidence="2" key="2">
    <citation type="journal article" date="2022" name="Microbiol. Resour. Announc.">
        <title>Whole-Genome Sequence of Entomortierella parvispora E1425, a Mucoromycotan Fungus Associated with Burkholderiaceae-Related Endosymbiotic Bacteria.</title>
        <authorList>
            <person name="Herlambang A."/>
            <person name="Guo Y."/>
            <person name="Takashima Y."/>
            <person name="Narisawa K."/>
            <person name="Ohta H."/>
            <person name="Nishizawa T."/>
        </authorList>
    </citation>
    <scope>NUCLEOTIDE SEQUENCE</scope>
    <source>
        <strain evidence="2">E1425</strain>
    </source>
</reference>
<sequence length="935" mass="102181">MVVYPRLVGVLLRGRSNWKAVAETDLFVLQHHPRQTRRPFRIITRGFPHYCVAEGEFVEQLKAELDMLTREAKEAIGGIMGFGIEAQGATTPVKITSKKISNWLKGLTGEPVYPQRGNMAGSLQENDDEENEVEVDVELEEEDEQPLVDDVDMEGYDDIGMGVENNSLGELSYSRQHSKQSQGRHLQDEDGYLSDLSTLSNESLHQMTTSSLNDKAISDRHEDMNRATATSMVPKMRVHAGPSTQRQAQHQPNGEACIPLGQQTVKSTFVVAGADGEMLISPMPRAPRPQHRSIVEDHGRHGFPFFDGEEANYMSQLEEPSGQPERTLSAPPITPHRAPPSLPMASALLHGESPISRDIGSTTYVRPRMHPHQSSLPLSSMALERHCGLEKQGLPSPIQKQLRTVGQYGIEEDNDQPLRTESSKTGGSAKTPLQRRRTCQREKDISAGSPLPIQMDSQTDEPFSSKLHSGDNGHIGVLNPRRGSHDDIHALRSILKRARSPKISSFPPLSAPVYGLSPIPGPPTRTMSSPSPALATLPSSTSLPTGLNEQSQAETQARSRNHGTSPSFMSVPLGWFTSTSQINTSYSGAGSRNRRRASDGGSVQSSGEKARVEPVDVSVSAGADAKAKNEGHPSPESPGTGIQTKTIGSRSDRRKPQTTILDLPFHIIALLTYPEPETGYSAKDAQRIIFERQERTFVRQRRRALMLLSCFILTVRYCSLDFFLVILVATNCGLLYLMKRSGQHVDVTMAKKVVHRKLNLFKSWTAGLFHQDSVKAESYSKEIVAFGLGSETMSHSQSAEDIEQNHGRRNKSSRVVTIASTTDPGLNSKPPQYMLELQLSQSQNKMKKDDVQSLVVALSRSGTPTLAPSLISPGVTLKKRRFFGKAKPGSNSSATTVAAATVTSIPMAIANDTEQNPSTPNSPVVSSSNSPGDTT</sequence>
<dbReference type="OrthoDB" id="5596972at2759"/>
<feature type="region of interest" description="Disordered" evidence="1">
    <location>
        <begin position="502"/>
        <end position="567"/>
    </location>
</feature>